<protein>
    <submittedName>
        <fullName evidence="1">Uncharacterized protein</fullName>
    </submittedName>
</protein>
<sequence length="69" mass="8331">MGYYILNRKIIIKRALLNFLLKFFLPTNRMVLNLSQSLDKSVSLRQNQLYKTYKNKLSLKKRTYLKYIA</sequence>
<proteinExistence type="predicted"/>
<dbReference type="KEGG" id="cint:HZF06_06210"/>
<organism evidence="1 2">
    <name type="scientific">Clostridium intestinale</name>
    <dbReference type="NCBI Taxonomy" id="36845"/>
    <lineage>
        <taxon>Bacteria</taxon>
        <taxon>Bacillati</taxon>
        <taxon>Bacillota</taxon>
        <taxon>Clostridia</taxon>
        <taxon>Eubacteriales</taxon>
        <taxon>Clostridiaceae</taxon>
        <taxon>Clostridium</taxon>
    </lineage>
</organism>
<reference evidence="1 2" key="1">
    <citation type="submission" date="2020-07" db="EMBL/GenBank/DDBJ databases">
        <title>Electron transfer.</title>
        <authorList>
            <person name="Huang L."/>
            <person name="Liu X."/>
            <person name="Zhou S."/>
        </authorList>
    </citation>
    <scope>NUCLEOTIDE SEQUENCE [LARGE SCALE GENOMIC DNA]</scope>
    <source>
        <strain evidence="1 2">Lx1</strain>
    </source>
</reference>
<dbReference type="AlphaFoldDB" id="A0A7D7A583"/>
<gene>
    <name evidence="1" type="ORF">HZF06_06210</name>
</gene>
<accession>A0A7D7A583</accession>
<evidence type="ECO:0000313" key="2">
    <source>
        <dbReference type="Proteomes" id="UP000512286"/>
    </source>
</evidence>
<evidence type="ECO:0000313" key="1">
    <source>
        <dbReference type="EMBL" id="QLY81178.1"/>
    </source>
</evidence>
<name>A0A7D7A583_9CLOT</name>
<dbReference type="RefSeq" id="WP_021802838.1">
    <property type="nucleotide sequence ID" value="NZ_CP059378.1"/>
</dbReference>
<dbReference type="EMBL" id="CP059378">
    <property type="protein sequence ID" value="QLY81178.1"/>
    <property type="molecule type" value="Genomic_DNA"/>
</dbReference>
<dbReference type="Proteomes" id="UP000512286">
    <property type="component" value="Chromosome"/>
</dbReference>